<dbReference type="InterPro" id="IPR012677">
    <property type="entry name" value="Nucleotide-bd_a/b_plait_sf"/>
</dbReference>
<accession>A0A7S0KAL8</accession>
<evidence type="ECO:0000256" key="2">
    <source>
        <dbReference type="PROSITE-ProRule" id="PRU00176"/>
    </source>
</evidence>
<proteinExistence type="predicted"/>
<dbReference type="PROSITE" id="PS50102">
    <property type="entry name" value="RRM"/>
    <property type="match status" value="1"/>
</dbReference>
<dbReference type="InterPro" id="IPR000504">
    <property type="entry name" value="RRM_dom"/>
</dbReference>
<reference evidence="5" key="1">
    <citation type="submission" date="2021-01" db="EMBL/GenBank/DDBJ databases">
        <authorList>
            <person name="Corre E."/>
            <person name="Pelletier E."/>
            <person name="Niang G."/>
            <person name="Scheremetjew M."/>
            <person name="Finn R."/>
            <person name="Kale V."/>
            <person name="Holt S."/>
            <person name="Cochrane G."/>
            <person name="Meng A."/>
            <person name="Brown T."/>
            <person name="Cohen L."/>
        </authorList>
    </citation>
    <scope>NUCLEOTIDE SEQUENCE</scope>
    <source>
        <strain evidence="5">CCMP494</strain>
    </source>
</reference>
<feature type="compositionally biased region" description="Gly residues" evidence="3">
    <location>
        <begin position="315"/>
        <end position="328"/>
    </location>
</feature>
<evidence type="ECO:0000256" key="1">
    <source>
        <dbReference type="ARBA" id="ARBA00022884"/>
    </source>
</evidence>
<feature type="compositionally biased region" description="Acidic residues" evidence="3">
    <location>
        <begin position="459"/>
        <end position="469"/>
    </location>
</feature>
<feature type="region of interest" description="Disordered" evidence="3">
    <location>
        <begin position="29"/>
        <end position="157"/>
    </location>
</feature>
<dbReference type="EMBL" id="HBEV01000209">
    <property type="protein sequence ID" value="CAD8575353.1"/>
    <property type="molecule type" value="Transcribed_RNA"/>
</dbReference>
<dbReference type="Pfam" id="PF00076">
    <property type="entry name" value="RRM_1"/>
    <property type="match status" value="1"/>
</dbReference>
<dbReference type="InterPro" id="IPR035979">
    <property type="entry name" value="RBD_domain_sf"/>
</dbReference>
<dbReference type="Gene3D" id="3.30.70.330">
    <property type="match status" value="1"/>
</dbReference>
<feature type="compositionally biased region" description="Gly residues" evidence="3">
    <location>
        <begin position="38"/>
        <end position="52"/>
    </location>
</feature>
<feature type="compositionally biased region" description="Basic and acidic residues" evidence="3">
    <location>
        <begin position="393"/>
        <end position="407"/>
    </location>
</feature>
<organism evidence="5">
    <name type="scientific">Micromonas pusilla</name>
    <name type="common">Picoplanktonic green alga</name>
    <name type="synonym">Chromulina pusilla</name>
    <dbReference type="NCBI Taxonomy" id="38833"/>
    <lineage>
        <taxon>Eukaryota</taxon>
        <taxon>Viridiplantae</taxon>
        <taxon>Chlorophyta</taxon>
        <taxon>Mamiellophyceae</taxon>
        <taxon>Mamiellales</taxon>
        <taxon>Mamiellaceae</taxon>
        <taxon>Micromonas</taxon>
    </lineage>
</organism>
<dbReference type="SMART" id="SM00360">
    <property type="entry name" value="RRM"/>
    <property type="match status" value="1"/>
</dbReference>
<evidence type="ECO:0000256" key="3">
    <source>
        <dbReference type="SAM" id="MobiDB-lite"/>
    </source>
</evidence>
<feature type="compositionally biased region" description="Low complexity" evidence="3">
    <location>
        <begin position="126"/>
        <end position="135"/>
    </location>
</feature>
<feature type="compositionally biased region" description="Basic and acidic residues" evidence="3">
    <location>
        <begin position="329"/>
        <end position="368"/>
    </location>
</feature>
<gene>
    <name evidence="5" type="ORF">MSP1404_LOCUS172</name>
</gene>
<evidence type="ECO:0000259" key="4">
    <source>
        <dbReference type="PROSITE" id="PS50102"/>
    </source>
</evidence>
<dbReference type="PANTHER" id="PTHR23236">
    <property type="entry name" value="EUKARYOTIC TRANSLATION INITIATION FACTOR 4B/4H"/>
    <property type="match status" value="1"/>
</dbReference>
<dbReference type="AlphaFoldDB" id="A0A7S0KAL8"/>
<dbReference type="PANTHER" id="PTHR23236:SF11">
    <property type="entry name" value="EUKARYOTIC TRANSLATION INITIATION FACTOR 4H"/>
    <property type="match status" value="1"/>
</dbReference>
<feature type="compositionally biased region" description="Acidic residues" evidence="3">
    <location>
        <begin position="476"/>
        <end position="485"/>
    </location>
</feature>
<name>A0A7S0KAL8_MICPS</name>
<dbReference type="GO" id="GO:0003723">
    <property type="term" value="F:RNA binding"/>
    <property type="evidence" value="ECO:0007669"/>
    <property type="project" value="UniProtKB-UniRule"/>
</dbReference>
<feature type="compositionally biased region" description="Gly residues" evidence="3">
    <location>
        <begin position="102"/>
        <end position="116"/>
    </location>
</feature>
<feature type="domain" description="RRM" evidence="4">
    <location>
        <begin position="163"/>
        <end position="240"/>
    </location>
</feature>
<evidence type="ECO:0000313" key="5">
    <source>
        <dbReference type="EMBL" id="CAD8575353.1"/>
    </source>
</evidence>
<feature type="region of interest" description="Disordered" evidence="3">
    <location>
        <begin position="458"/>
        <end position="485"/>
    </location>
</feature>
<protein>
    <recommendedName>
        <fullName evidence="4">RRM domain-containing protein</fullName>
    </recommendedName>
</protein>
<feature type="region of interest" description="Disordered" evidence="3">
    <location>
        <begin position="241"/>
        <end position="438"/>
    </location>
</feature>
<keyword evidence="1 2" id="KW-0694">RNA-binding</keyword>
<sequence length="485" mass="49700">MANWADEDANHLPSIPHGFGGFPGSPVRGGAFPSGLSPPGGGFSPPGGGLGGVPFHPPPGMPGFAPGRSPPNYSFGTGVPNAANDGIGPPGGGYPGAPGPGFSVGPGSPTGAGFRFGSGASPPASVPNGVPGNPIGSPPSPGRGYQEARPARPSMPVPSSPPFTAFVGNFPYECPREEVVGLFTANACAIADVRMVRNRDTDRPRGYFLEFEDKASLERALTFDRYDMGGRPLRVNVAEGKPERREGRFGGGGGFADRYNERDRRGGGFADRYNDATGLPKGGGGSFGRREGGAGYQEARGGGGGGGRGDKASFTGGGYHAPRGGGGGDRGRRSFDRDPDAAPPEGRKKLELKPRSADAAEKAAEAEKAAAGSSSKPNPFGSAKPVDTTAKIAEAERKIQEEKDRVNAKAGVAAKGEVPAPKPLSKSAVQPDAKRKPIVLAPEENAKIEATNVFALLNMDDDEDGDDTEADAKDGDGEEEAKEEP</sequence>
<dbReference type="SUPFAM" id="SSF54928">
    <property type="entry name" value="RNA-binding domain, RBD"/>
    <property type="match status" value="1"/>
</dbReference>